<evidence type="ECO:0000256" key="4">
    <source>
        <dbReference type="PROSITE-ProRule" id="PRU00335"/>
    </source>
</evidence>
<dbReference type="InterPro" id="IPR036271">
    <property type="entry name" value="Tet_transcr_reg_TetR-rel_C_sf"/>
</dbReference>
<dbReference type="EMBL" id="BAAAHP010000038">
    <property type="protein sequence ID" value="GAA0928104.1"/>
    <property type="molecule type" value="Genomic_DNA"/>
</dbReference>
<organism evidence="6 7">
    <name type="scientific">Pseudonocardia zijingensis</name>
    <dbReference type="NCBI Taxonomy" id="153376"/>
    <lineage>
        <taxon>Bacteria</taxon>
        <taxon>Bacillati</taxon>
        <taxon>Actinomycetota</taxon>
        <taxon>Actinomycetes</taxon>
        <taxon>Pseudonocardiales</taxon>
        <taxon>Pseudonocardiaceae</taxon>
        <taxon>Pseudonocardia</taxon>
    </lineage>
</organism>
<dbReference type="Gene3D" id="1.10.357.10">
    <property type="entry name" value="Tetracycline Repressor, domain 2"/>
    <property type="match status" value="1"/>
</dbReference>
<comment type="caution">
    <text evidence="6">The sequence shown here is derived from an EMBL/GenBank/DDBJ whole genome shotgun (WGS) entry which is preliminary data.</text>
</comment>
<proteinExistence type="predicted"/>
<evidence type="ECO:0000256" key="2">
    <source>
        <dbReference type="ARBA" id="ARBA00023125"/>
    </source>
</evidence>
<keyword evidence="7" id="KW-1185">Reference proteome</keyword>
<dbReference type="SUPFAM" id="SSF48498">
    <property type="entry name" value="Tetracyclin repressor-like, C-terminal domain"/>
    <property type="match status" value="1"/>
</dbReference>
<reference evidence="7" key="1">
    <citation type="journal article" date="2019" name="Int. J. Syst. Evol. Microbiol.">
        <title>The Global Catalogue of Microorganisms (GCM) 10K type strain sequencing project: providing services to taxonomists for standard genome sequencing and annotation.</title>
        <authorList>
            <consortium name="The Broad Institute Genomics Platform"/>
            <consortium name="The Broad Institute Genome Sequencing Center for Infectious Disease"/>
            <person name="Wu L."/>
            <person name="Ma J."/>
        </authorList>
    </citation>
    <scope>NUCLEOTIDE SEQUENCE [LARGE SCALE GENOMIC DNA]</scope>
    <source>
        <strain evidence="7">JCM 11117</strain>
    </source>
</reference>
<keyword evidence="3" id="KW-0804">Transcription</keyword>
<evidence type="ECO:0000259" key="5">
    <source>
        <dbReference type="PROSITE" id="PS50977"/>
    </source>
</evidence>
<gene>
    <name evidence="6" type="ORF">GCM10009559_14310</name>
</gene>
<dbReference type="Pfam" id="PF16859">
    <property type="entry name" value="TetR_C_11"/>
    <property type="match status" value="1"/>
</dbReference>
<dbReference type="InterPro" id="IPR011075">
    <property type="entry name" value="TetR_C"/>
</dbReference>
<dbReference type="InterPro" id="IPR001647">
    <property type="entry name" value="HTH_TetR"/>
</dbReference>
<evidence type="ECO:0000313" key="7">
    <source>
        <dbReference type="Proteomes" id="UP001499967"/>
    </source>
</evidence>
<name>A0ABP3ZXY0_9PSEU</name>
<dbReference type="PANTHER" id="PTHR30055">
    <property type="entry name" value="HTH-TYPE TRANSCRIPTIONAL REGULATOR RUTR"/>
    <property type="match status" value="1"/>
</dbReference>
<feature type="domain" description="HTH tetR-type" evidence="5">
    <location>
        <begin position="9"/>
        <end position="69"/>
    </location>
</feature>
<sequence>MPDLTRRNPGVHRAVLDAAWSLTVEGGWQAASVDAISARAGVGKRTVYRWWPAGKAAVVLEAFLDHARARPAPAAGTRLDELLQAHARHFVDLYAGTELGRVLAGLLGAAQTDAGVAETLQAHFFEPRRAPVRAAATACAELPPDADVELLLDLVFAPLHYRLLTGRPVDRAYADQVVDAVLGGFPGVTPRASAGSG</sequence>
<dbReference type="Pfam" id="PF00440">
    <property type="entry name" value="TetR_N"/>
    <property type="match status" value="1"/>
</dbReference>
<dbReference type="PANTHER" id="PTHR30055:SF148">
    <property type="entry name" value="TETR-FAMILY TRANSCRIPTIONAL REGULATOR"/>
    <property type="match status" value="1"/>
</dbReference>
<dbReference type="InterPro" id="IPR050109">
    <property type="entry name" value="HTH-type_TetR-like_transc_reg"/>
</dbReference>
<dbReference type="PROSITE" id="PS50977">
    <property type="entry name" value="HTH_TETR_2"/>
    <property type="match status" value="1"/>
</dbReference>
<keyword evidence="2 4" id="KW-0238">DNA-binding</keyword>
<feature type="DNA-binding region" description="H-T-H motif" evidence="4">
    <location>
        <begin position="32"/>
        <end position="51"/>
    </location>
</feature>
<dbReference type="Proteomes" id="UP001499967">
    <property type="component" value="Unassembled WGS sequence"/>
</dbReference>
<protein>
    <submittedName>
        <fullName evidence="6">TetR/AcrR family transcriptional regulator</fullName>
    </submittedName>
</protein>
<evidence type="ECO:0000256" key="3">
    <source>
        <dbReference type="ARBA" id="ARBA00023163"/>
    </source>
</evidence>
<keyword evidence="1" id="KW-0805">Transcription regulation</keyword>
<evidence type="ECO:0000313" key="6">
    <source>
        <dbReference type="EMBL" id="GAA0928104.1"/>
    </source>
</evidence>
<dbReference type="InterPro" id="IPR009057">
    <property type="entry name" value="Homeodomain-like_sf"/>
</dbReference>
<dbReference type="Gene3D" id="1.10.10.60">
    <property type="entry name" value="Homeodomain-like"/>
    <property type="match status" value="1"/>
</dbReference>
<dbReference type="SUPFAM" id="SSF46689">
    <property type="entry name" value="Homeodomain-like"/>
    <property type="match status" value="1"/>
</dbReference>
<dbReference type="RefSeq" id="WP_343940232.1">
    <property type="nucleotide sequence ID" value="NZ_BAAAHP010000038.1"/>
</dbReference>
<evidence type="ECO:0000256" key="1">
    <source>
        <dbReference type="ARBA" id="ARBA00023015"/>
    </source>
</evidence>
<accession>A0ABP3ZXY0</accession>